<evidence type="ECO:0000313" key="3">
    <source>
        <dbReference type="WBParaSite" id="ALUE_0000685301-mRNA-1"/>
    </source>
</evidence>
<dbReference type="AlphaFoldDB" id="A0A0M3HVB2"/>
<evidence type="ECO:0000256" key="1">
    <source>
        <dbReference type="SAM" id="MobiDB-lite"/>
    </source>
</evidence>
<dbReference type="WBParaSite" id="ALUE_0000685301-mRNA-1">
    <property type="protein sequence ID" value="ALUE_0000685301-mRNA-1"/>
    <property type="gene ID" value="ALUE_0000685301"/>
</dbReference>
<dbReference type="Proteomes" id="UP000036681">
    <property type="component" value="Unplaced"/>
</dbReference>
<sequence>MVAKPDQPVAEVEPICPATSGCGIKQIKLSDETSTCLSQADNSLETSNTMTDDDEVSSLHSDTSSAIVDVVMLMKAYDEQKPLPEEENETNKDPMTKEKNDGLTCMMPSFRYLQTFDIVPSPVRKAPVAVNGHSIQQHVIDCYIYSMEQDDAQTFERVAQFEKQYYERQREEERIDCAPKAIPQWRPPERDDELMDVEDFDGDSSDEAYLEERTYQYDEWTPWEVPAVASQQMQYKLP</sequence>
<reference evidence="3" key="1">
    <citation type="submission" date="2017-02" db="UniProtKB">
        <authorList>
            <consortium name="WormBaseParasite"/>
        </authorList>
    </citation>
    <scope>IDENTIFICATION</scope>
</reference>
<evidence type="ECO:0000313" key="2">
    <source>
        <dbReference type="Proteomes" id="UP000036681"/>
    </source>
</evidence>
<proteinExistence type="predicted"/>
<keyword evidence="2" id="KW-1185">Reference proteome</keyword>
<organism evidence="2 3">
    <name type="scientific">Ascaris lumbricoides</name>
    <name type="common">Giant roundworm</name>
    <dbReference type="NCBI Taxonomy" id="6252"/>
    <lineage>
        <taxon>Eukaryota</taxon>
        <taxon>Metazoa</taxon>
        <taxon>Ecdysozoa</taxon>
        <taxon>Nematoda</taxon>
        <taxon>Chromadorea</taxon>
        <taxon>Rhabditida</taxon>
        <taxon>Spirurina</taxon>
        <taxon>Ascaridomorpha</taxon>
        <taxon>Ascaridoidea</taxon>
        <taxon>Ascarididae</taxon>
        <taxon>Ascaris</taxon>
    </lineage>
</organism>
<name>A0A0M3HVB2_ASCLU</name>
<feature type="region of interest" description="Disordered" evidence="1">
    <location>
        <begin position="78"/>
        <end position="101"/>
    </location>
</feature>
<accession>A0A0M3HVB2</accession>
<protein>
    <submittedName>
        <fullName evidence="3">Anaphase-promoting complex subunit 13</fullName>
    </submittedName>
</protein>